<keyword evidence="8" id="KW-1185">Reference proteome</keyword>
<name>A0AAD5UYS0_9APHY</name>
<organism evidence="7 8">
    <name type="scientific">Meripilus lineatus</name>
    <dbReference type="NCBI Taxonomy" id="2056292"/>
    <lineage>
        <taxon>Eukaryota</taxon>
        <taxon>Fungi</taxon>
        <taxon>Dikarya</taxon>
        <taxon>Basidiomycota</taxon>
        <taxon>Agaricomycotina</taxon>
        <taxon>Agaricomycetes</taxon>
        <taxon>Polyporales</taxon>
        <taxon>Meripilaceae</taxon>
        <taxon>Meripilus</taxon>
    </lineage>
</organism>
<dbReference type="EMBL" id="JANAWD010000322">
    <property type="protein sequence ID" value="KAJ3481419.1"/>
    <property type="molecule type" value="Genomic_DNA"/>
</dbReference>
<feature type="transmembrane region" description="Helical" evidence="6">
    <location>
        <begin position="112"/>
        <end position="137"/>
    </location>
</feature>
<keyword evidence="2 6" id="KW-0812">Transmembrane</keyword>
<dbReference type="AlphaFoldDB" id="A0AAD5UYS0"/>
<feature type="transmembrane region" description="Helical" evidence="6">
    <location>
        <begin position="49"/>
        <end position="68"/>
    </location>
</feature>
<feature type="transmembrane region" description="Helical" evidence="6">
    <location>
        <begin position="207"/>
        <end position="226"/>
    </location>
</feature>
<proteinExistence type="predicted"/>
<dbReference type="PANTHER" id="PTHR12570">
    <property type="match status" value="1"/>
</dbReference>
<dbReference type="InterPro" id="IPR037185">
    <property type="entry name" value="EmrE-like"/>
</dbReference>
<evidence type="ECO:0008006" key="9">
    <source>
        <dbReference type="Google" id="ProtNLM"/>
    </source>
</evidence>
<evidence type="ECO:0000256" key="2">
    <source>
        <dbReference type="ARBA" id="ARBA00022692"/>
    </source>
</evidence>
<reference evidence="7" key="1">
    <citation type="submission" date="2022-07" db="EMBL/GenBank/DDBJ databases">
        <title>Genome Sequence of Physisporinus lineatus.</title>
        <authorList>
            <person name="Buettner E."/>
        </authorList>
    </citation>
    <scope>NUCLEOTIDE SEQUENCE</scope>
    <source>
        <strain evidence="7">VT162</strain>
    </source>
</reference>
<feature type="compositionally biased region" description="Low complexity" evidence="5">
    <location>
        <begin position="287"/>
        <end position="304"/>
    </location>
</feature>
<dbReference type="PANTHER" id="PTHR12570:SF85">
    <property type="entry name" value="DUF803 DOMAIN MEMBRANE PROTEIN (AFU_ORTHOLOGUE AFUA_1G15880)"/>
    <property type="match status" value="1"/>
</dbReference>
<feature type="compositionally biased region" description="Low complexity" evidence="5">
    <location>
        <begin position="358"/>
        <end position="372"/>
    </location>
</feature>
<dbReference type="Pfam" id="PF05653">
    <property type="entry name" value="Mg_trans_NIPA"/>
    <property type="match status" value="1"/>
</dbReference>
<sequence>MHTSKIQSVANFAAYTFAPPILVTPLGALAVIIGAILASFLLNEELGHIGRIGCTLCLLGSLIIVLHAPPDKEITTVDEILSYALQPVLVFSLVMIYSVVPRYGKTNPSVYISICSVVGSVSVMAIKGFGIAVKLTFAGNNQFTHFSTYVFGVVVVGCILVQMNYFNKALDTFSTNVVNPLYYVFFSTATIIASVILFQGFNTDDPANSVSLLTGFATTFLGVHLLEISRKPSPALPHNGHSALEGGLMNPRLSIQGRMSIDGWNGAGGTPMGGGHHSRLSDSINDRSPFSGHSRRGSSGFRGPQTIFNALEDEDDGLGGDSVGLERLAEVEETFHDDDFDGVDERTHLRSMGRDGSRNGSGSRSPRSPGSPHASQGDGKRVSPH</sequence>
<dbReference type="SUPFAM" id="SSF103481">
    <property type="entry name" value="Multidrug resistance efflux transporter EmrE"/>
    <property type="match status" value="1"/>
</dbReference>
<dbReference type="InterPro" id="IPR008521">
    <property type="entry name" value="Mg_trans_NIPA"/>
</dbReference>
<evidence type="ECO:0000313" key="8">
    <source>
        <dbReference type="Proteomes" id="UP001212997"/>
    </source>
</evidence>
<feature type="region of interest" description="Disordered" evidence="5">
    <location>
        <begin position="264"/>
        <end position="305"/>
    </location>
</feature>
<feature type="transmembrane region" description="Helical" evidence="6">
    <location>
        <begin position="80"/>
        <end position="100"/>
    </location>
</feature>
<accession>A0AAD5UYS0</accession>
<comment type="caution">
    <text evidence="7">The sequence shown here is derived from an EMBL/GenBank/DDBJ whole genome shotgun (WGS) entry which is preliminary data.</text>
</comment>
<protein>
    <recommendedName>
        <fullName evidence="9">DUF803-domain-containing protein</fullName>
    </recommendedName>
</protein>
<feature type="compositionally biased region" description="Gly residues" evidence="5">
    <location>
        <begin position="265"/>
        <end position="275"/>
    </location>
</feature>
<dbReference type="GO" id="GO:0015095">
    <property type="term" value="F:magnesium ion transmembrane transporter activity"/>
    <property type="evidence" value="ECO:0007669"/>
    <property type="project" value="InterPro"/>
</dbReference>
<evidence type="ECO:0000256" key="6">
    <source>
        <dbReference type="SAM" id="Phobius"/>
    </source>
</evidence>
<dbReference type="Proteomes" id="UP001212997">
    <property type="component" value="Unassembled WGS sequence"/>
</dbReference>
<feature type="transmembrane region" description="Helical" evidence="6">
    <location>
        <begin position="143"/>
        <end position="161"/>
    </location>
</feature>
<evidence type="ECO:0000313" key="7">
    <source>
        <dbReference type="EMBL" id="KAJ3481419.1"/>
    </source>
</evidence>
<feature type="region of interest" description="Disordered" evidence="5">
    <location>
        <begin position="333"/>
        <end position="385"/>
    </location>
</feature>
<keyword evidence="4 6" id="KW-0472">Membrane</keyword>
<evidence type="ECO:0000256" key="4">
    <source>
        <dbReference type="ARBA" id="ARBA00023136"/>
    </source>
</evidence>
<evidence type="ECO:0000256" key="3">
    <source>
        <dbReference type="ARBA" id="ARBA00022989"/>
    </source>
</evidence>
<evidence type="ECO:0000256" key="5">
    <source>
        <dbReference type="SAM" id="MobiDB-lite"/>
    </source>
</evidence>
<feature type="transmembrane region" description="Helical" evidence="6">
    <location>
        <begin position="20"/>
        <end position="42"/>
    </location>
</feature>
<comment type="subcellular location">
    <subcellularLocation>
        <location evidence="1">Membrane</location>
        <topology evidence="1">Multi-pass membrane protein</topology>
    </subcellularLocation>
</comment>
<gene>
    <name evidence="7" type="ORF">NLI96_g7676</name>
</gene>
<evidence type="ECO:0000256" key="1">
    <source>
        <dbReference type="ARBA" id="ARBA00004141"/>
    </source>
</evidence>
<dbReference type="GO" id="GO:0016020">
    <property type="term" value="C:membrane"/>
    <property type="evidence" value="ECO:0007669"/>
    <property type="project" value="UniProtKB-SubCell"/>
</dbReference>
<feature type="compositionally biased region" description="Basic and acidic residues" evidence="5">
    <location>
        <begin position="343"/>
        <end position="357"/>
    </location>
</feature>
<feature type="transmembrane region" description="Helical" evidence="6">
    <location>
        <begin position="181"/>
        <end position="201"/>
    </location>
</feature>
<keyword evidence="3 6" id="KW-1133">Transmembrane helix</keyword>